<evidence type="ECO:0000256" key="3">
    <source>
        <dbReference type="ARBA" id="ARBA00022525"/>
    </source>
</evidence>
<dbReference type="Gene3D" id="3.40.50.200">
    <property type="entry name" value="Peptidase S8/S53 domain"/>
    <property type="match status" value="1"/>
</dbReference>
<comment type="subcellular location">
    <subcellularLocation>
        <location evidence="1">Secreted</location>
    </subcellularLocation>
</comment>
<evidence type="ECO:0000256" key="11">
    <source>
        <dbReference type="PROSITE-ProRule" id="PRU01240"/>
    </source>
</evidence>
<dbReference type="PANTHER" id="PTHR43399:SF4">
    <property type="entry name" value="CELL WALL-ASSOCIATED PROTEASE"/>
    <property type="match status" value="1"/>
</dbReference>
<evidence type="ECO:0000256" key="1">
    <source>
        <dbReference type="ARBA" id="ARBA00004613"/>
    </source>
</evidence>
<evidence type="ECO:0000256" key="5">
    <source>
        <dbReference type="ARBA" id="ARBA00022729"/>
    </source>
</evidence>
<comment type="caution">
    <text evidence="13">The sequence shown here is derived from an EMBL/GenBank/DDBJ whole genome shotgun (WGS) entry which is preliminary data.</text>
</comment>
<evidence type="ECO:0000256" key="7">
    <source>
        <dbReference type="ARBA" id="ARBA00022825"/>
    </source>
</evidence>
<keyword evidence="7 11" id="KW-0720">Serine protease</keyword>
<reference evidence="13 14" key="1">
    <citation type="submission" date="2021-01" db="EMBL/GenBank/DDBJ databases">
        <title>Chromosome-level genome assembly of a human fungal pathogen reveals clustering of transcriptionally co-regulated genes.</title>
        <authorList>
            <person name="Voorhies M."/>
            <person name="Cohen S."/>
            <person name="Shea T.P."/>
            <person name="Petrus S."/>
            <person name="Munoz J.F."/>
            <person name="Poplawski S."/>
            <person name="Goldman W.E."/>
            <person name="Michael T."/>
            <person name="Cuomo C.A."/>
            <person name="Sil A."/>
            <person name="Beyhan S."/>
        </authorList>
    </citation>
    <scope>NUCLEOTIDE SEQUENCE [LARGE SCALE GENOMIC DNA]</scope>
    <source>
        <strain evidence="13 14">G184AR</strain>
    </source>
</reference>
<feature type="active site" description="Charge relay system" evidence="11">
    <location>
        <position position="265"/>
    </location>
</feature>
<evidence type="ECO:0000256" key="4">
    <source>
        <dbReference type="ARBA" id="ARBA00022670"/>
    </source>
</evidence>
<dbReference type="CDD" id="cd04842">
    <property type="entry name" value="Peptidases_S8_Kp43_protease"/>
    <property type="match status" value="1"/>
</dbReference>
<accession>A0A8H7Z725</accession>
<evidence type="ECO:0000256" key="8">
    <source>
        <dbReference type="ARBA" id="ARBA00023026"/>
    </source>
</evidence>
<dbReference type="GO" id="GO:0005576">
    <property type="term" value="C:extracellular region"/>
    <property type="evidence" value="ECO:0007669"/>
    <property type="project" value="UniProtKB-SubCell"/>
</dbReference>
<evidence type="ECO:0000256" key="10">
    <source>
        <dbReference type="ARBA" id="ARBA00023180"/>
    </source>
</evidence>
<dbReference type="PANTHER" id="PTHR43399">
    <property type="entry name" value="SUBTILISIN-RELATED"/>
    <property type="match status" value="1"/>
</dbReference>
<organism evidence="13 14">
    <name type="scientific">Ajellomyces capsulatus</name>
    <name type="common">Darling's disease fungus</name>
    <name type="synonym">Histoplasma capsulatum</name>
    <dbReference type="NCBI Taxonomy" id="5037"/>
    <lineage>
        <taxon>Eukaryota</taxon>
        <taxon>Fungi</taxon>
        <taxon>Dikarya</taxon>
        <taxon>Ascomycota</taxon>
        <taxon>Pezizomycotina</taxon>
        <taxon>Eurotiomycetes</taxon>
        <taxon>Eurotiomycetidae</taxon>
        <taxon>Onygenales</taxon>
        <taxon>Ajellomycetaceae</taxon>
        <taxon>Histoplasma</taxon>
    </lineage>
</organism>
<dbReference type="InterPro" id="IPR000209">
    <property type="entry name" value="Peptidase_S8/S53_dom"/>
</dbReference>
<evidence type="ECO:0000256" key="2">
    <source>
        <dbReference type="ARBA" id="ARBA00011073"/>
    </source>
</evidence>
<dbReference type="OrthoDB" id="10256524at2759"/>
<dbReference type="Proteomes" id="UP000670092">
    <property type="component" value="Unassembled WGS sequence"/>
</dbReference>
<evidence type="ECO:0000256" key="6">
    <source>
        <dbReference type="ARBA" id="ARBA00022801"/>
    </source>
</evidence>
<protein>
    <submittedName>
        <fullName evidence="13">Peptidase S8 and S53</fullName>
    </submittedName>
</protein>
<dbReference type="PRINTS" id="PR00723">
    <property type="entry name" value="SUBTILISIN"/>
</dbReference>
<feature type="active site" description="Charge relay system" evidence="11">
    <location>
        <position position="487"/>
    </location>
</feature>
<dbReference type="EMBL" id="JAEVHI010000001">
    <property type="protein sequence ID" value="KAG5305320.1"/>
    <property type="molecule type" value="Genomic_DNA"/>
</dbReference>
<dbReference type="AlphaFoldDB" id="A0A8H7Z725"/>
<dbReference type="InterPro" id="IPR023828">
    <property type="entry name" value="Peptidase_S8_Ser-AS"/>
</dbReference>
<sequence length="682" mass="73142">MPSICINGNTLDPSAESRQLMDFGMIADDASKSDYVLIQASSDCLSTEEHGALQTLGVNIMEYVSEGTYLCSYKGTDLTQIRSLEFISWANTYCDQFVVQGSLKSRTPQVKQLSAFTATPKTSHLQLVDIIVHHDVDPNDDSVREAVAKAARADLKCLEATSQGFRLQVQQEYLDDIAAIDQVYLIQQVHPFVLWNNKAREIVGCSGTSTYTEPGDYQGEGQVVVACDTGFDIGDKEDTHPAFTGRVDKLYDMGRKGKCDDPDGHGTHVAGSVLGNGESKSMGGSIMGTAPKAHLVLQSVLDGSNGLGGIPRDLTQLFRVPYEECGARIHTNSWGSASPFGQLPYDASARQIDDFVWKHPDMVILFAGGNDGVDANRDGKIDQGQVGSQASAKNIITVGASENNRPDIPVTYGSRWPVDPLRNDRMADNPKGMAAFSSRGPTVEGRFKPDVVCPGTAVLSTLSRRAQMTSRFGQSSDPLWMFLAGTSMATPLAAGCVACVRECLVKNGVKSPTAALLKALILHGAMELVGQYTPSEAGPSPNNSSGWGLLNLTNSICIASGRGGGYLEGKALGHGESAPTLTLTVPPNGTLKVTLVWTDPAGPRLQNDLDLSAIAPDGQERHGNMSTGSGYDRVNNVEQIMWNNPPEGKMNISVKAFRITRPSSPQPYALVWSTTWPPDPKA</sequence>
<dbReference type="Pfam" id="PF00082">
    <property type="entry name" value="Peptidase_S8"/>
    <property type="match status" value="1"/>
</dbReference>
<keyword evidence="4 11" id="KW-0645">Protease</keyword>
<dbReference type="Gene3D" id="2.60.120.380">
    <property type="match status" value="1"/>
</dbReference>
<name>A0A8H7Z725_AJECA</name>
<dbReference type="SUPFAM" id="SSF52743">
    <property type="entry name" value="Subtilisin-like"/>
    <property type="match status" value="1"/>
</dbReference>
<dbReference type="PROSITE" id="PS00138">
    <property type="entry name" value="SUBTILASE_SER"/>
    <property type="match status" value="1"/>
</dbReference>
<keyword evidence="5" id="KW-0732">Signal</keyword>
<dbReference type="InterPro" id="IPR034058">
    <property type="entry name" value="TagA/B/C/D_pept_dom"/>
</dbReference>
<evidence type="ECO:0000313" key="14">
    <source>
        <dbReference type="Proteomes" id="UP000670092"/>
    </source>
</evidence>
<dbReference type="SUPFAM" id="SSF49785">
    <property type="entry name" value="Galactose-binding domain-like"/>
    <property type="match status" value="1"/>
</dbReference>
<dbReference type="GO" id="GO:0004252">
    <property type="term" value="F:serine-type endopeptidase activity"/>
    <property type="evidence" value="ECO:0007669"/>
    <property type="project" value="UniProtKB-UniRule"/>
</dbReference>
<feature type="domain" description="Peptidase S8/S53" evidence="12">
    <location>
        <begin position="219"/>
        <end position="548"/>
    </location>
</feature>
<dbReference type="InterPro" id="IPR008979">
    <property type="entry name" value="Galactose-bd-like_sf"/>
</dbReference>
<keyword evidence="10" id="KW-0325">Glycoprotein</keyword>
<dbReference type="PROSITE" id="PS51892">
    <property type="entry name" value="SUBTILASE"/>
    <property type="match status" value="1"/>
</dbReference>
<dbReference type="InterPro" id="IPR051048">
    <property type="entry name" value="Peptidase_S8/S53_subtilisin"/>
</dbReference>
<evidence type="ECO:0000313" key="13">
    <source>
        <dbReference type="EMBL" id="KAG5305320.1"/>
    </source>
</evidence>
<gene>
    <name evidence="13" type="ORF">I7I52_03937</name>
</gene>
<comment type="similarity">
    <text evidence="2 11">Belongs to the peptidase S8 family.</text>
</comment>
<keyword evidence="8" id="KW-0843">Virulence</keyword>
<dbReference type="VEuPathDB" id="FungiDB:I7I52_03937"/>
<dbReference type="InterPro" id="IPR022398">
    <property type="entry name" value="Peptidase_S8_His-AS"/>
</dbReference>
<evidence type="ECO:0000256" key="9">
    <source>
        <dbReference type="ARBA" id="ARBA00023145"/>
    </source>
</evidence>
<dbReference type="PROSITE" id="PS00137">
    <property type="entry name" value="SUBTILASE_HIS"/>
    <property type="match status" value="1"/>
</dbReference>
<keyword evidence="3" id="KW-0964">Secreted</keyword>
<evidence type="ECO:0000259" key="12">
    <source>
        <dbReference type="Pfam" id="PF00082"/>
    </source>
</evidence>
<keyword evidence="6 11" id="KW-0378">Hydrolase</keyword>
<feature type="active site" description="Charge relay system" evidence="11">
    <location>
        <position position="228"/>
    </location>
</feature>
<dbReference type="GO" id="GO:0006508">
    <property type="term" value="P:proteolysis"/>
    <property type="evidence" value="ECO:0007669"/>
    <property type="project" value="UniProtKB-KW"/>
</dbReference>
<keyword evidence="9" id="KW-0865">Zymogen</keyword>
<dbReference type="InterPro" id="IPR015500">
    <property type="entry name" value="Peptidase_S8_subtilisin-rel"/>
</dbReference>
<proteinExistence type="inferred from homology"/>
<dbReference type="InterPro" id="IPR036852">
    <property type="entry name" value="Peptidase_S8/S53_dom_sf"/>
</dbReference>